<dbReference type="EMBL" id="KQ964247">
    <property type="protein sequence ID" value="KXJ94897.1"/>
    <property type="molecule type" value="Genomic_DNA"/>
</dbReference>
<name>A0A136JCQ1_9PEZI</name>
<organism evidence="1 2">
    <name type="scientific">Microdochium bolleyi</name>
    <dbReference type="NCBI Taxonomy" id="196109"/>
    <lineage>
        <taxon>Eukaryota</taxon>
        <taxon>Fungi</taxon>
        <taxon>Dikarya</taxon>
        <taxon>Ascomycota</taxon>
        <taxon>Pezizomycotina</taxon>
        <taxon>Sordariomycetes</taxon>
        <taxon>Xylariomycetidae</taxon>
        <taxon>Xylariales</taxon>
        <taxon>Microdochiaceae</taxon>
        <taxon>Microdochium</taxon>
    </lineage>
</organism>
<reference evidence="2" key="1">
    <citation type="submission" date="2016-02" db="EMBL/GenBank/DDBJ databases">
        <title>Draft genome sequence of Microdochium bolleyi, a fungal endophyte of beachgrass.</title>
        <authorList>
            <consortium name="DOE Joint Genome Institute"/>
            <person name="David A.S."/>
            <person name="May G."/>
            <person name="Haridas S."/>
            <person name="Lim J."/>
            <person name="Wang M."/>
            <person name="Labutti K."/>
            <person name="Lipzen A."/>
            <person name="Barry K."/>
            <person name="Grigoriev I.V."/>
        </authorList>
    </citation>
    <scope>NUCLEOTIDE SEQUENCE [LARGE SCALE GENOMIC DNA]</scope>
    <source>
        <strain evidence="2">J235TASD1</strain>
    </source>
</reference>
<sequence length="149" mass="16544">MLLALRCNLPLSEVAKTIVRPKWPVCQPGSETIGLQVRNINNIGEQPPRQASLTTHTHKERGLLRGSLSPWDAQRFPMSNTAHGAHCFHSKTQTPSPLCQTVLFLQILLKSPCLTPLTSIIPMEYVCLSFFHFSKRTNAPHACPTHLAA</sequence>
<dbReference type="Proteomes" id="UP000070501">
    <property type="component" value="Unassembled WGS sequence"/>
</dbReference>
<gene>
    <name evidence="1" type="ORF">Micbo1qcDRAFT_160211</name>
</gene>
<dbReference type="AlphaFoldDB" id="A0A136JCQ1"/>
<dbReference type="InParanoid" id="A0A136JCQ1"/>
<keyword evidence="2" id="KW-1185">Reference proteome</keyword>
<evidence type="ECO:0000313" key="2">
    <source>
        <dbReference type="Proteomes" id="UP000070501"/>
    </source>
</evidence>
<accession>A0A136JCQ1</accession>
<protein>
    <submittedName>
        <fullName evidence="1">Uncharacterized protein</fullName>
    </submittedName>
</protein>
<proteinExistence type="predicted"/>
<evidence type="ECO:0000313" key="1">
    <source>
        <dbReference type="EMBL" id="KXJ94897.1"/>
    </source>
</evidence>